<dbReference type="InterPro" id="IPR003777">
    <property type="entry name" value="XdhC_CoxI"/>
</dbReference>
<dbReference type="EMBL" id="JRNT01000024">
    <property type="protein sequence ID" value="KGF46914.1"/>
    <property type="molecule type" value="Genomic_DNA"/>
</dbReference>
<gene>
    <name evidence="2" type="ORF">HMPREF0872_06660</name>
</gene>
<dbReference type="PANTHER" id="PTHR30388">
    <property type="entry name" value="ALDEHYDE OXIDOREDUCTASE MOLYBDENUM COFACTOR ASSEMBLY PROTEIN"/>
    <property type="match status" value="1"/>
</dbReference>
<dbReference type="Proteomes" id="UP000029628">
    <property type="component" value="Unassembled WGS sequence"/>
</dbReference>
<accession>A0A096CNP0</accession>
<evidence type="ECO:0000259" key="1">
    <source>
        <dbReference type="Pfam" id="PF02625"/>
    </source>
</evidence>
<organism evidence="2 3">
    <name type="scientific">Veillonella montpellierensis DNF00314</name>
    <dbReference type="NCBI Taxonomy" id="1401067"/>
    <lineage>
        <taxon>Bacteria</taxon>
        <taxon>Bacillati</taxon>
        <taxon>Bacillota</taxon>
        <taxon>Negativicutes</taxon>
        <taxon>Veillonellales</taxon>
        <taxon>Veillonellaceae</taxon>
        <taxon>Veillonella</taxon>
    </lineage>
</organism>
<dbReference type="eggNOG" id="COG1975">
    <property type="taxonomic scope" value="Bacteria"/>
</dbReference>
<evidence type="ECO:0000313" key="3">
    <source>
        <dbReference type="Proteomes" id="UP000029628"/>
    </source>
</evidence>
<sequence>MIREMIEYLGERPHDTLAVATIVWTQGSTPRKAGVSMVVHPNGTTFGTIGGGRAEYEIRATALDVLQHRETCRRIRVSLDDDEAVKEGMVCGGTMDVWISAQYE</sequence>
<dbReference type="RefSeq" id="WP_028257630.1">
    <property type="nucleotide sequence ID" value="NZ_JRNT01000024.1"/>
</dbReference>
<dbReference type="PANTHER" id="PTHR30388:SF6">
    <property type="entry name" value="XANTHINE DEHYDROGENASE SUBUNIT A-RELATED"/>
    <property type="match status" value="1"/>
</dbReference>
<protein>
    <submittedName>
        <fullName evidence="2">Xanthine dehydrogenase</fullName>
    </submittedName>
</protein>
<evidence type="ECO:0000313" key="2">
    <source>
        <dbReference type="EMBL" id="KGF46914.1"/>
    </source>
</evidence>
<dbReference type="InterPro" id="IPR052698">
    <property type="entry name" value="MoCofactor_Util/Proc"/>
</dbReference>
<name>A0A096CNP0_9FIRM</name>
<keyword evidence="3" id="KW-1185">Reference proteome</keyword>
<feature type="domain" description="XdhC- CoxI" evidence="1">
    <location>
        <begin position="14"/>
        <end position="72"/>
    </location>
</feature>
<proteinExistence type="predicted"/>
<dbReference type="AlphaFoldDB" id="A0A096CNP0"/>
<reference evidence="2 3" key="1">
    <citation type="submission" date="2014-07" db="EMBL/GenBank/DDBJ databases">
        <authorList>
            <person name="McCorrison J."/>
            <person name="Sanka R."/>
            <person name="Torralba M."/>
            <person name="Gillis M."/>
            <person name="Haft D.H."/>
            <person name="Methe B."/>
            <person name="Sutton G."/>
            <person name="Nelson K.E."/>
        </authorList>
    </citation>
    <scope>NUCLEOTIDE SEQUENCE [LARGE SCALE GENOMIC DNA]</scope>
    <source>
        <strain evidence="2 3">DNF00314</strain>
    </source>
</reference>
<comment type="caution">
    <text evidence="2">The sequence shown here is derived from an EMBL/GenBank/DDBJ whole genome shotgun (WGS) entry which is preliminary data.</text>
</comment>
<dbReference type="Pfam" id="PF02625">
    <property type="entry name" value="XdhC_CoxI"/>
    <property type="match status" value="1"/>
</dbReference>